<evidence type="ECO:0000313" key="2">
    <source>
        <dbReference type="EMBL" id="OCK74955.1"/>
    </source>
</evidence>
<name>A0A8E2E0G0_9PEZI</name>
<dbReference type="OrthoDB" id="283424at2759"/>
<gene>
    <name evidence="2" type="ORF">K432DRAFT_429715</name>
</gene>
<dbReference type="AlphaFoldDB" id="A0A8E2E0G0"/>
<proteinExistence type="predicted"/>
<dbReference type="InterPro" id="IPR039848">
    <property type="entry name" value="Ribosomal_mS35_mt"/>
</dbReference>
<dbReference type="GO" id="GO:0003735">
    <property type="term" value="F:structural constituent of ribosome"/>
    <property type="evidence" value="ECO:0007669"/>
    <property type="project" value="InterPro"/>
</dbReference>
<feature type="domain" description="Small ribosomal subunit protein mS35 mitochondrial conserved" evidence="1">
    <location>
        <begin position="159"/>
        <end position="279"/>
    </location>
</feature>
<dbReference type="Proteomes" id="UP000250266">
    <property type="component" value="Unassembled WGS sequence"/>
</dbReference>
<protein>
    <recommendedName>
        <fullName evidence="1">Small ribosomal subunit protein mS35 mitochondrial conserved domain-containing protein</fullName>
    </recommendedName>
</protein>
<dbReference type="GO" id="GO:0005763">
    <property type="term" value="C:mitochondrial small ribosomal subunit"/>
    <property type="evidence" value="ECO:0007669"/>
    <property type="project" value="TreeGrafter"/>
</dbReference>
<dbReference type="EMBL" id="KV745385">
    <property type="protein sequence ID" value="OCK74955.1"/>
    <property type="molecule type" value="Genomic_DNA"/>
</dbReference>
<dbReference type="Pfam" id="PF10213">
    <property type="entry name" value="MRP-S28"/>
    <property type="match status" value="1"/>
</dbReference>
<sequence>MATVVKRLVSYSWQCPRRIAPRYTPTSAIPWQRPFSSTIRPFKDDKSDLREEWKELIEDLQEMDPETFKNAIESGGGMEIDKDDMDLEELSEFDIEPPEPKQKIGFWGDGEEELGADEDYYGDDISALGHGELEQHRELREYARLAAWELPLLSKLAKPFEPPSKATPLRFRYTTYLGENHPAAKKVVVEFCASDMPNLTPQQKDKLIKLAGVRYNPSTDIVKMSCEMFETQAQNKRYLADTINNLLAEARDEKDTFADVPFDFRHHKPKVRHEFPKEWFLTPARKQYLETKRQQQLEKDAALETKGKLIHGAKIIEEALVNQLAAMPVPELVEVAPTRGRGKQRLR</sequence>
<dbReference type="InterPro" id="IPR019349">
    <property type="entry name" value="Ribosomal_mS35_mit"/>
</dbReference>
<evidence type="ECO:0000259" key="1">
    <source>
        <dbReference type="Pfam" id="PF10213"/>
    </source>
</evidence>
<evidence type="ECO:0000313" key="3">
    <source>
        <dbReference type="Proteomes" id="UP000250266"/>
    </source>
</evidence>
<reference evidence="2 3" key="1">
    <citation type="journal article" date="2016" name="Nat. Commun.">
        <title>Ectomycorrhizal ecology is imprinted in the genome of the dominant symbiotic fungus Cenococcum geophilum.</title>
        <authorList>
            <consortium name="DOE Joint Genome Institute"/>
            <person name="Peter M."/>
            <person name="Kohler A."/>
            <person name="Ohm R.A."/>
            <person name="Kuo A."/>
            <person name="Krutzmann J."/>
            <person name="Morin E."/>
            <person name="Arend M."/>
            <person name="Barry K.W."/>
            <person name="Binder M."/>
            <person name="Choi C."/>
            <person name="Clum A."/>
            <person name="Copeland A."/>
            <person name="Grisel N."/>
            <person name="Haridas S."/>
            <person name="Kipfer T."/>
            <person name="LaButti K."/>
            <person name="Lindquist E."/>
            <person name="Lipzen A."/>
            <person name="Maire R."/>
            <person name="Meier B."/>
            <person name="Mihaltcheva S."/>
            <person name="Molinier V."/>
            <person name="Murat C."/>
            <person name="Poggeler S."/>
            <person name="Quandt C.A."/>
            <person name="Sperisen C."/>
            <person name="Tritt A."/>
            <person name="Tisserant E."/>
            <person name="Crous P.W."/>
            <person name="Henrissat B."/>
            <person name="Nehls U."/>
            <person name="Egli S."/>
            <person name="Spatafora J.W."/>
            <person name="Grigoriev I.V."/>
            <person name="Martin F.M."/>
        </authorList>
    </citation>
    <scope>NUCLEOTIDE SEQUENCE [LARGE SCALE GENOMIC DNA]</scope>
    <source>
        <strain evidence="2 3">CBS 459.81</strain>
    </source>
</reference>
<accession>A0A8E2E0G0</accession>
<dbReference type="PANTHER" id="PTHR13490:SF0">
    <property type="entry name" value="SMALL RIBOSOMAL SUBUNIT PROTEIN MS35"/>
    <property type="match status" value="1"/>
</dbReference>
<dbReference type="GO" id="GO:0032543">
    <property type="term" value="P:mitochondrial translation"/>
    <property type="evidence" value="ECO:0007669"/>
    <property type="project" value="InterPro"/>
</dbReference>
<organism evidence="2 3">
    <name type="scientific">Lepidopterella palustris CBS 459.81</name>
    <dbReference type="NCBI Taxonomy" id="1314670"/>
    <lineage>
        <taxon>Eukaryota</taxon>
        <taxon>Fungi</taxon>
        <taxon>Dikarya</taxon>
        <taxon>Ascomycota</taxon>
        <taxon>Pezizomycotina</taxon>
        <taxon>Dothideomycetes</taxon>
        <taxon>Pleosporomycetidae</taxon>
        <taxon>Mytilinidiales</taxon>
        <taxon>Argynnaceae</taxon>
        <taxon>Lepidopterella</taxon>
    </lineage>
</organism>
<dbReference type="PANTHER" id="PTHR13490">
    <property type="entry name" value="MITOCHONDRIAL 28S RIBOSOMAL PROTEIN S28"/>
    <property type="match status" value="1"/>
</dbReference>
<keyword evidence="3" id="KW-1185">Reference proteome</keyword>